<dbReference type="GO" id="GO:0046872">
    <property type="term" value="F:metal ion binding"/>
    <property type="evidence" value="ECO:0007669"/>
    <property type="project" value="UniProtKB-KW"/>
</dbReference>
<evidence type="ECO:0000313" key="6">
    <source>
        <dbReference type="Proteomes" id="UP000236248"/>
    </source>
</evidence>
<dbReference type="PRINTS" id="PR00690">
    <property type="entry name" value="ADHESNFAMILY"/>
</dbReference>
<gene>
    <name evidence="5" type="primary">mntA</name>
    <name evidence="5" type="ORF">NCAV_0285</name>
</gene>
<dbReference type="Proteomes" id="UP000236248">
    <property type="component" value="Chromosome NCAV"/>
</dbReference>
<reference evidence="6" key="1">
    <citation type="submission" date="2018-01" db="EMBL/GenBank/DDBJ databases">
        <authorList>
            <person name="Kerou L M."/>
        </authorList>
    </citation>
    <scope>NUCLEOTIDE SEQUENCE [LARGE SCALE GENOMIC DNA]</scope>
    <source>
        <strain evidence="6">SCU2</strain>
    </source>
</reference>
<dbReference type="PRINTS" id="PR00691">
    <property type="entry name" value="ADHESINB"/>
</dbReference>
<evidence type="ECO:0000256" key="4">
    <source>
        <dbReference type="ARBA" id="ARBA00022729"/>
    </source>
</evidence>
<evidence type="ECO:0000256" key="1">
    <source>
        <dbReference type="ARBA" id="ARBA00004196"/>
    </source>
</evidence>
<dbReference type="GO" id="GO:0030001">
    <property type="term" value="P:metal ion transport"/>
    <property type="evidence" value="ECO:0007669"/>
    <property type="project" value="InterPro"/>
</dbReference>
<name>A0A2K5APE1_9ARCH</name>
<dbReference type="KEGG" id="ncv:NCAV_0285"/>
<dbReference type="GO" id="GO:0007155">
    <property type="term" value="P:cell adhesion"/>
    <property type="evidence" value="ECO:0007669"/>
    <property type="project" value="InterPro"/>
</dbReference>
<dbReference type="Pfam" id="PF01297">
    <property type="entry name" value="ZnuA"/>
    <property type="match status" value="1"/>
</dbReference>
<sequence>MEIPLFAAGSILTITILIVLGTMGIPDGGRTISDDGNNKLVIITSVAPITNIVKNVVCEKVDLIGIVPEGVDSHTFEPTPSDAIRIRSADLVIINGLNLEVSFERIVDAAKEDNPRIQLLKLADNTISHEEWIFDFSFPKEKGDPNPHLWLNVAYVIRYVELIRDKLIELDPDNASYYAKNAEQYIARLRMLDEGIMRAVQSIPVENRKLLTYHDSWAYFAKRYGMKVIGAVQPSDFGEPTPQEVARIIEQIREENVPAIFASEVFPSKVVEQIAREANVKIVETLADDVLPGRVGEQEHTYIGMMLENMRSIVVPLGGNVDALHGIDPRDVCNG</sequence>
<keyword evidence="2" id="KW-0813">Transport</keyword>
<dbReference type="InterPro" id="IPR006129">
    <property type="entry name" value="AdhesinB"/>
</dbReference>
<dbReference type="InterPro" id="IPR006127">
    <property type="entry name" value="ZnuA-like"/>
</dbReference>
<accession>A0A2K5APE1</accession>
<keyword evidence="3" id="KW-0479">Metal-binding</keyword>
<dbReference type="PANTHER" id="PTHR42953">
    <property type="entry name" value="HIGH-AFFINITY ZINC UPTAKE SYSTEM PROTEIN ZNUA-RELATED"/>
    <property type="match status" value="1"/>
</dbReference>
<dbReference type="Gene3D" id="3.40.50.1980">
    <property type="entry name" value="Nitrogenase molybdenum iron protein domain"/>
    <property type="match status" value="2"/>
</dbReference>
<dbReference type="InterPro" id="IPR050492">
    <property type="entry name" value="Bact_metal-bind_prot9"/>
</dbReference>
<protein>
    <submittedName>
        <fullName evidence="5">ABC uptake transporter, substrate-binding protein</fullName>
    </submittedName>
</protein>
<keyword evidence="4" id="KW-0732">Signal</keyword>
<dbReference type="InterPro" id="IPR006128">
    <property type="entry name" value="Lipoprotein_PsaA-like"/>
</dbReference>
<evidence type="ECO:0000256" key="2">
    <source>
        <dbReference type="ARBA" id="ARBA00022448"/>
    </source>
</evidence>
<comment type="subcellular location">
    <subcellularLocation>
        <location evidence="1">Cell envelope</location>
    </subcellularLocation>
</comment>
<dbReference type="SUPFAM" id="SSF53807">
    <property type="entry name" value="Helical backbone' metal receptor"/>
    <property type="match status" value="1"/>
</dbReference>
<dbReference type="EMBL" id="LT981265">
    <property type="protein sequence ID" value="SPC33479.1"/>
    <property type="molecule type" value="Genomic_DNA"/>
</dbReference>
<proteinExistence type="predicted"/>
<keyword evidence="6" id="KW-1185">Reference proteome</keyword>
<dbReference type="PANTHER" id="PTHR42953:SF1">
    <property type="entry name" value="METAL-BINDING PROTEIN HI_0362-RELATED"/>
    <property type="match status" value="1"/>
</dbReference>
<evidence type="ECO:0000256" key="3">
    <source>
        <dbReference type="ARBA" id="ARBA00022723"/>
    </source>
</evidence>
<dbReference type="AlphaFoldDB" id="A0A2K5APE1"/>
<evidence type="ECO:0000313" key="5">
    <source>
        <dbReference type="EMBL" id="SPC33479.1"/>
    </source>
</evidence>
<organism evidence="5 6">
    <name type="scientific">Candidatus Nitrosocaldus cavascurensis</name>
    <dbReference type="NCBI Taxonomy" id="2058097"/>
    <lineage>
        <taxon>Archaea</taxon>
        <taxon>Nitrososphaerota</taxon>
        <taxon>Nitrososphaeria</taxon>
        <taxon>Candidatus Nitrosocaldales</taxon>
        <taxon>Candidatus Nitrosocaldaceae</taxon>
        <taxon>Candidatus Nitrosocaldus</taxon>
    </lineage>
</organism>